<keyword evidence="2" id="KW-1185">Reference proteome</keyword>
<protein>
    <submittedName>
        <fullName evidence="1">Uncharacterized protein</fullName>
    </submittedName>
</protein>
<name>A0AAC9RQJ1_9STAP</name>
<sequence length="303" mass="35749">MLLFNDKKILIQAKSYSKLGKDSKALEKLETGLNTLFLGAQKNEIERLIYTTNFPNPIGGTTSQHHIFIGDGIIERTFNEIPANYKKKVVKIIEELSEKYNKKYNTDILNISVINFDGDDYETRYRTILRIIREFLSNISVNPVYSKTLLEIWQSEFLFNATTSNVSIDLTKNQVIWPIIVINSQLLEDDKNFEKLIDEFQMDEEEIETVLYKYTTFIDKQSEKFSFVMKVNSDYEIYRKNKIGNRRRIKSFINDKWTDYIYLVNTDKIEEEVKQVIVKIILFKILNLKTMVKNLKKEVNLEI</sequence>
<dbReference type="EMBL" id="CP020773">
    <property type="protein sequence ID" value="ARJ50353.1"/>
    <property type="molecule type" value="Genomic_DNA"/>
</dbReference>
<reference evidence="1 2" key="1">
    <citation type="submission" date="2017-04" db="EMBL/GenBank/DDBJ databases">
        <authorList>
            <person name="Veseli I.A."/>
            <person name="Tang C."/>
            <person name="Pombert J.-F."/>
        </authorList>
    </citation>
    <scope>NUCLEOTIDE SEQUENCE [LARGE SCALE GENOMIC DNA]</scope>
    <source>
        <strain evidence="1 2">ATCC 700373</strain>
    </source>
</reference>
<dbReference type="KEGG" id="slz:B5P37_03025"/>
<proteinExistence type="predicted"/>
<dbReference type="RefSeq" id="WP_085236842.1">
    <property type="nucleotide sequence ID" value="NZ_CP020773.1"/>
</dbReference>
<gene>
    <name evidence="1" type="ORF">B5P37_03025</name>
</gene>
<dbReference type="AlphaFoldDB" id="A0AAC9RQJ1"/>
<dbReference type="Proteomes" id="UP000242864">
    <property type="component" value="Chromosome"/>
</dbReference>
<organism evidence="1 2">
    <name type="scientific">Staphylococcus lutrae</name>
    <dbReference type="NCBI Taxonomy" id="155085"/>
    <lineage>
        <taxon>Bacteria</taxon>
        <taxon>Bacillati</taxon>
        <taxon>Bacillota</taxon>
        <taxon>Bacilli</taxon>
        <taxon>Bacillales</taxon>
        <taxon>Staphylococcaceae</taxon>
        <taxon>Staphylococcus</taxon>
    </lineage>
</organism>
<evidence type="ECO:0000313" key="2">
    <source>
        <dbReference type="Proteomes" id="UP000242864"/>
    </source>
</evidence>
<evidence type="ECO:0000313" key="1">
    <source>
        <dbReference type="EMBL" id="ARJ50353.1"/>
    </source>
</evidence>
<accession>A0AAC9RQJ1</accession>